<reference evidence="12 13" key="1">
    <citation type="submission" date="2019-03" db="EMBL/GenBank/DDBJ databases">
        <title>Genomic Encyclopedia of Type Strains, Phase IV (KMG-IV): sequencing the most valuable type-strain genomes for metagenomic binning, comparative biology and taxonomic classification.</title>
        <authorList>
            <person name="Goeker M."/>
        </authorList>
    </citation>
    <scope>NUCLEOTIDE SEQUENCE [LARGE SCALE GENOMIC DNA]</scope>
    <source>
        <strain evidence="12 13">DSM 28679</strain>
    </source>
</reference>
<keyword evidence="7 11" id="KW-1133">Transmembrane helix</keyword>
<sequence length="247" mass="27911">MSVNAFSGPDYLAAGFRMISRPGLRRFVILPLLINILVFTGLLWFAFSRFNGWVEAFVPNLPDWLSFLNYVLWPLFVALVALMVFFTFTTLANLIASPFNAFLAEKVEIVARGKDPFPPFSWTELAAMAPRTLWRELRKLGYFLPRALGLLILSLIPGVNLVAAPLWLLFNVWMMAVQYIDYPADNNKVSWPAMLYWLRQHRWASLSFGGITYLAVMVPLFNLLAMPAAIAGGTLLWVDGNPETDSD</sequence>
<evidence type="ECO:0000256" key="6">
    <source>
        <dbReference type="ARBA" id="ARBA00022692"/>
    </source>
</evidence>
<evidence type="ECO:0000256" key="3">
    <source>
        <dbReference type="ARBA" id="ARBA00022475"/>
    </source>
</evidence>
<protein>
    <recommendedName>
        <fullName evidence="11">Sulfate transporter CysZ</fullName>
    </recommendedName>
</protein>
<accession>A0A4R6TY01</accession>
<feature type="transmembrane region" description="Helical" evidence="11">
    <location>
        <begin position="27"/>
        <end position="47"/>
    </location>
</feature>
<keyword evidence="6 11" id="KW-0812">Transmembrane</keyword>
<evidence type="ECO:0000256" key="4">
    <source>
        <dbReference type="ARBA" id="ARBA00022519"/>
    </source>
</evidence>
<dbReference type="Pfam" id="PF07264">
    <property type="entry name" value="EI24"/>
    <property type="match status" value="1"/>
</dbReference>
<name>A0A4R6TY01_9GAMM</name>
<dbReference type="GO" id="GO:0019344">
    <property type="term" value="P:cysteine biosynthetic process"/>
    <property type="evidence" value="ECO:0007669"/>
    <property type="project" value="UniProtKB-UniRule"/>
</dbReference>
<evidence type="ECO:0000256" key="10">
    <source>
        <dbReference type="ARBA" id="ARBA00023192"/>
    </source>
</evidence>
<dbReference type="PANTHER" id="PTHR37468">
    <property type="entry name" value="SULFATE TRANSPORTER CYSZ"/>
    <property type="match status" value="1"/>
</dbReference>
<evidence type="ECO:0000256" key="5">
    <source>
        <dbReference type="ARBA" id="ARBA00022605"/>
    </source>
</evidence>
<keyword evidence="5 11" id="KW-0028">Amino-acid biosynthesis</keyword>
<keyword evidence="3 11" id="KW-1003">Cell membrane</keyword>
<evidence type="ECO:0000256" key="2">
    <source>
        <dbReference type="ARBA" id="ARBA00022448"/>
    </source>
</evidence>
<dbReference type="Proteomes" id="UP000294575">
    <property type="component" value="Unassembled WGS sequence"/>
</dbReference>
<evidence type="ECO:0000256" key="7">
    <source>
        <dbReference type="ARBA" id="ARBA00022989"/>
    </source>
</evidence>
<evidence type="ECO:0000256" key="1">
    <source>
        <dbReference type="ARBA" id="ARBA00004141"/>
    </source>
</evidence>
<keyword evidence="13" id="KW-1185">Reference proteome</keyword>
<dbReference type="GO" id="GO:0005886">
    <property type="term" value="C:plasma membrane"/>
    <property type="evidence" value="ECO:0007669"/>
    <property type="project" value="UniProtKB-SubCell"/>
</dbReference>
<feature type="transmembrane region" description="Helical" evidence="11">
    <location>
        <begin position="67"/>
        <end position="96"/>
    </location>
</feature>
<feature type="transmembrane region" description="Helical" evidence="11">
    <location>
        <begin position="203"/>
        <end position="225"/>
    </location>
</feature>
<comment type="similarity">
    <text evidence="11">Belongs to the CysZ family.</text>
</comment>
<organism evidence="12 13">
    <name type="scientific">Thiopseudomonas denitrificans</name>
    <dbReference type="NCBI Taxonomy" id="1501432"/>
    <lineage>
        <taxon>Bacteria</taxon>
        <taxon>Pseudomonadati</taxon>
        <taxon>Pseudomonadota</taxon>
        <taxon>Gammaproteobacteria</taxon>
        <taxon>Pseudomonadales</taxon>
        <taxon>Pseudomonadaceae</taxon>
        <taxon>Thiopseudomonas</taxon>
    </lineage>
</organism>
<dbReference type="OrthoDB" id="5292355at2"/>
<evidence type="ECO:0000313" key="13">
    <source>
        <dbReference type="Proteomes" id="UP000294575"/>
    </source>
</evidence>
<dbReference type="AlphaFoldDB" id="A0A4R6TY01"/>
<dbReference type="GO" id="GO:0009675">
    <property type="term" value="F:high-affinity sulfate:proton symporter activity"/>
    <property type="evidence" value="ECO:0007669"/>
    <property type="project" value="TreeGrafter"/>
</dbReference>
<feature type="transmembrane region" description="Helical" evidence="11">
    <location>
        <begin position="147"/>
        <end position="170"/>
    </location>
</feature>
<evidence type="ECO:0000256" key="8">
    <source>
        <dbReference type="ARBA" id="ARBA00023032"/>
    </source>
</evidence>
<keyword evidence="10 11" id="KW-0198">Cysteine biosynthesis</keyword>
<dbReference type="InterPro" id="IPR050480">
    <property type="entry name" value="CysZ-like"/>
</dbReference>
<evidence type="ECO:0000313" key="12">
    <source>
        <dbReference type="EMBL" id="TDQ38441.1"/>
    </source>
</evidence>
<comment type="caution">
    <text evidence="12">The sequence shown here is derived from an EMBL/GenBank/DDBJ whole genome shotgun (WGS) entry which is preliminary data.</text>
</comment>
<keyword evidence="8 11" id="KW-0764">Sulfate transport</keyword>
<evidence type="ECO:0000256" key="11">
    <source>
        <dbReference type="HAMAP-Rule" id="MF_00468"/>
    </source>
</evidence>
<keyword evidence="2 11" id="KW-0813">Transport</keyword>
<proteinExistence type="inferred from homology"/>
<dbReference type="GO" id="GO:0000103">
    <property type="term" value="P:sulfate assimilation"/>
    <property type="evidence" value="ECO:0007669"/>
    <property type="project" value="InterPro"/>
</dbReference>
<dbReference type="PANTHER" id="PTHR37468:SF1">
    <property type="entry name" value="SULFATE TRANSPORTER CYSZ"/>
    <property type="match status" value="1"/>
</dbReference>
<comment type="function">
    <text evidence="11">High affinity, high specificity proton-dependent sulfate transporter, which mediates sulfate uptake. Provides the sulfur source for the cysteine synthesis pathway.</text>
</comment>
<comment type="subcellular location">
    <subcellularLocation>
        <location evidence="11">Cell inner membrane</location>
        <topology evidence="11">Multi-pass membrane protein</topology>
    </subcellularLocation>
    <subcellularLocation>
        <location evidence="1">Membrane</location>
        <topology evidence="1">Multi-pass membrane protein</topology>
    </subcellularLocation>
</comment>
<gene>
    <name evidence="11" type="primary">cysZ</name>
    <name evidence="12" type="ORF">DFQ45_10414</name>
</gene>
<dbReference type="InterPro" id="IPR059112">
    <property type="entry name" value="CysZ/EI24"/>
</dbReference>
<dbReference type="RefSeq" id="WP_101496164.1">
    <property type="nucleotide sequence ID" value="NZ_LNJZ01000005.1"/>
</dbReference>
<keyword evidence="4 11" id="KW-0997">Cell inner membrane</keyword>
<keyword evidence="9 11" id="KW-0472">Membrane</keyword>
<dbReference type="InterPro" id="IPR022985">
    <property type="entry name" value="Sulfate_CysZ"/>
</dbReference>
<dbReference type="EMBL" id="SNYK01000004">
    <property type="protein sequence ID" value="TDQ38441.1"/>
    <property type="molecule type" value="Genomic_DNA"/>
</dbReference>
<evidence type="ECO:0000256" key="9">
    <source>
        <dbReference type="ARBA" id="ARBA00023136"/>
    </source>
</evidence>
<dbReference type="NCBIfam" id="NF003433">
    <property type="entry name" value="PRK04949.1"/>
    <property type="match status" value="1"/>
</dbReference>
<dbReference type="HAMAP" id="MF_00468">
    <property type="entry name" value="CysZ"/>
    <property type="match status" value="1"/>
</dbReference>